<dbReference type="InParanoid" id="A0A3N0VG31"/>
<feature type="transmembrane region" description="Helical" evidence="2">
    <location>
        <begin position="7"/>
        <end position="30"/>
    </location>
</feature>
<evidence type="ECO:0000313" key="4">
    <source>
        <dbReference type="Proteomes" id="UP000282106"/>
    </source>
</evidence>
<feature type="transmembrane region" description="Helical" evidence="2">
    <location>
        <begin position="98"/>
        <end position="124"/>
    </location>
</feature>
<dbReference type="AlphaFoldDB" id="A0A3N0VG31"/>
<organism evidence="3 4">
    <name type="scientific">Stagnimonas aquatica</name>
    <dbReference type="NCBI Taxonomy" id="2689987"/>
    <lineage>
        <taxon>Bacteria</taxon>
        <taxon>Pseudomonadati</taxon>
        <taxon>Pseudomonadota</taxon>
        <taxon>Gammaproteobacteria</taxon>
        <taxon>Nevskiales</taxon>
        <taxon>Nevskiaceae</taxon>
        <taxon>Stagnimonas</taxon>
    </lineage>
</organism>
<keyword evidence="2" id="KW-1133">Transmembrane helix</keyword>
<dbReference type="RefSeq" id="WP_123210777.1">
    <property type="nucleotide sequence ID" value="NZ_RJVO01000002.1"/>
</dbReference>
<keyword evidence="2" id="KW-0472">Membrane</keyword>
<proteinExistence type="inferred from homology"/>
<dbReference type="PANTHER" id="PTHR33219:SF14">
    <property type="entry name" value="PROTEIN COFACTOR ASSEMBLY OF COMPLEX C SUBUNIT B CCB3, CHLOROPLASTIC-RELATED"/>
    <property type="match status" value="1"/>
</dbReference>
<evidence type="ECO:0000256" key="1">
    <source>
        <dbReference type="ARBA" id="ARBA00010894"/>
    </source>
</evidence>
<keyword evidence="2" id="KW-0812">Transmembrane</keyword>
<evidence type="ECO:0000313" key="3">
    <source>
        <dbReference type="EMBL" id="ROH91733.1"/>
    </source>
</evidence>
<sequence>MGPNSSNALFFLVTTLFDLYLGALLLRVILQWVRADFYNPLSQIVWKLTNPPVLPLRNLIPRWQKLDTAALVVLLVVAVVYMLLIGWMFGLGIGGVSLVWYALLKCLVLTINLYTLSLFVQAILSWLGPGVNNPAANILWSMNEPLLRPVRRFIPSISGLDLSPLVVMLALQVLNRLIPLPLILR</sequence>
<evidence type="ECO:0000256" key="2">
    <source>
        <dbReference type="SAM" id="Phobius"/>
    </source>
</evidence>
<keyword evidence="4" id="KW-1185">Reference proteome</keyword>
<dbReference type="FunCoup" id="A0A3N0VG31">
    <property type="interactions" value="85"/>
</dbReference>
<dbReference type="Proteomes" id="UP000282106">
    <property type="component" value="Unassembled WGS sequence"/>
</dbReference>
<reference evidence="3 4" key="1">
    <citation type="submission" date="2018-10" db="EMBL/GenBank/DDBJ databases">
        <authorList>
            <person name="Chen W.-M."/>
        </authorList>
    </citation>
    <scope>NUCLEOTIDE SEQUENCE [LARGE SCALE GENOMIC DNA]</scope>
    <source>
        <strain evidence="3 4">THS-13</strain>
    </source>
</reference>
<comment type="caution">
    <text evidence="3">The sequence shown here is derived from an EMBL/GenBank/DDBJ whole genome shotgun (WGS) entry which is preliminary data.</text>
</comment>
<dbReference type="EMBL" id="RJVO01000002">
    <property type="protein sequence ID" value="ROH91733.1"/>
    <property type="molecule type" value="Genomic_DNA"/>
</dbReference>
<dbReference type="GO" id="GO:0016020">
    <property type="term" value="C:membrane"/>
    <property type="evidence" value="ECO:0007669"/>
    <property type="project" value="InterPro"/>
</dbReference>
<name>A0A3N0VG31_9GAMM</name>
<accession>A0A3N0VG31</accession>
<dbReference type="Pfam" id="PF02325">
    <property type="entry name" value="CCB3_YggT"/>
    <property type="match status" value="2"/>
</dbReference>
<protein>
    <submittedName>
        <fullName evidence="3">YggT family protein</fullName>
    </submittedName>
</protein>
<gene>
    <name evidence="3" type="ORF">ED208_04930</name>
</gene>
<dbReference type="InterPro" id="IPR003425">
    <property type="entry name" value="CCB3/YggT"/>
</dbReference>
<feature type="transmembrane region" description="Helical" evidence="2">
    <location>
        <begin position="69"/>
        <end position="91"/>
    </location>
</feature>
<comment type="similarity">
    <text evidence="1">Belongs to the YggT family.</text>
</comment>
<dbReference type="PANTHER" id="PTHR33219">
    <property type="entry name" value="YLMG HOMOLOG PROTEIN 2, CHLOROPLASTIC"/>
    <property type="match status" value="1"/>
</dbReference>